<dbReference type="AlphaFoldDB" id="A0A2V2L6U7"/>
<sequence length="365" mass="38513">MTSRRHLIKAGIPLATTDCAEPANIPSEEALRAALETLVPCAPGAAVAVAAGDRTVVAAIGAAAPDGREMTAQTPVRLASLTKTFTAASILRLSETGRLSLDTPVADLIAPKLHRVLRGGGYDTGSITVRHLLMHAGGLADHAESPEYLSTILADPGHVWTRTEQVALMVELGAPLSSPGTDFAYSDTGYVLLGEVIERATRQPLGEAMRDLLRWVELGLPQMRWEGEPLSQGPATAHQWMDGIDTTSINGSIDTFGGGGMVASIEDAARLYAALVSGAIFDRLETLELMLSAPGHPAGSPYRMGLFRGEGESDRVFRHGGFWGLHAAVLPDRQVAIAAVGLDRAMAQDITQMVESLARTAQDGP</sequence>
<proteinExistence type="predicted"/>
<keyword evidence="3" id="KW-1185">Reference proteome</keyword>
<name>A0A2V2L6U7_9RHOB</name>
<dbReference type="EMBL" id="QGKU01000063">
    <property type="protein sequence ID" value="PWR01060.1"/>
    <property type="molecule type" value="Genomic_DNA"/>
</dbReference>
<dbReference type="Pfam" id="PF00144">
    <property type="entry name" value="Beta-lactamase"/>
    <property type="match status" value="1"/>
</dbReference>
<dbReference type="InterPro" id="IPR050789">
    <property type="entry name" value="Diverse_Enzym_Activities"/>
</dbReference>
<dbReference type="OrthoDB" id="5377981at2"/>
<keyword evidence="2" id="KW-0378">Hydrolase</keyword>
<dbReference type="InterPro" id="IPR012338">
    <property type="entry name" value="Beta-lactam/transpept-like"/>
</dbReference>
<dbReference type="Proteomes" id="UP000245680">
    <property type="component" value="Unassembled WGS sequence"/>
</dbReference>
<reference evidence="2 3" key="1">
    <citation type="submission" date="2018-05" db="EMBL/GenBank/DDBJ databases">
        <title>Rhodobacteraceae gen. nov., sp. nov. isolated from sea water.</title>
        <authorList>
            <person name="Ren Y."/>
        </authorList>
    </citation>
    <scope>NUCLEOTIDE SEQUENCE [LARGE SCALE GENOMIC DNA]</scope>
    <source>
        <strain evidence="2 3">TG-679</strain>
    </source>
</reference>
<dbReference type="RefSeq" id="WP_109813262.1">
    <property type="nucleotide sequence ID" value="NZ_QGKU01000063.1"/>
</dbReference>
<accession>A0A2V2L6U7</accession>
<dbReference type="InterPro" id="IPR001466">
    <property type="entry name" value="Beta-lactam-related"/>
</dbReference>
<gene>
    <name evidence="2" type="ORF">DKT77_19205</name>
</gene>
<evidence type="ECO:0000259" key="1">
    <source>
        <dbReference type="Pfam" id="PF00144"/>
    </source>
</evidence>
<feature type="domain" description="Beta-lactamase-related" evidence="1">
    <location>
        <begin position="42"/>
        <end position="339"/>
    </location>
</feature>
<evidence type="ECO:0000313" key="2">
    <source>
        <dbReference type="EMBL" id="PWR01060.1"/>
    </source>
</evidence>
<comment type="caution">
    <text evidence="2">The sequence shown here is derived from an EMBL/GenBank/DDBJ whole genome shotgun (WGS) entry which is preliminary data.</text>
</comment>
<dbReference type="GO" id="GO:0016787">
    <property type="term" value="F:hydrolase activity"/>
    <property type="evidence" value="ECO:0007669"/>
    <property type="project" value="UniProtKB-KW"/>
</dbReference>
<dbReference type="PANTHER" id="PTHR43283">
    <property type="entry name" value="BETA-LACTAMASE-RELATED"/>
    <property type="match status" value="1"/>
</dbReference>
<dbReference type="Gene3D" id="3.40.710.10">
    <property type="entry name" value="DD-peptidase/beta-lactamase superfamily"/>
    <property type="match status" value="1"/>
</dbReference>
<evidence type="ECO:0000313" key="3">
    <source>
        <dbReference type="Proteomes" id="UP000245680"/>
    </source>
</evidence>
<protein>
    <submittedName>
        <fullName evidence="2">Serine hydrolase</fullName>
    </submittedName>
</protein>
<organism evidence="2 3">
    <name type="scientific">Meridianimarinicoccus roseus</name>
    <dbReference type="NCBI Taxonomy" id="2072018"/>
    <lineage>
        <taxon>Bacteria</taxon>
        <taxon>Pseudomonadati</taxon>
        <taxon>Pseudomonadota</taxon>
        <taxon>Alphaproteobacteria</taxon>
        <taxon>Rhodobacterales</taxon>
        <taxon>Paracoccaceae</taxon>
        <taxon>Meridianimarinicoccus</taxon>
    </lineage>
</organism>
<dbReference type="SUPFAM" id="SSF56601">
    <property type="entry name" value="beta-lactamase/transpeptidase-like"/>
    <property type="match status" value="1"/>
</dbReference>